<evidence type="ECO:0000313" key="11">
    <source>
        <dbReference type="EMBL" id="WXB97811.1"/>
    </source>
</evidence>
<protein>
    <recommendedName>
        <fullName evidence="3">histidine kinase</fullName>
        <ecNumber evidence="3">2.7.13.3</ecNumber>
    </recommendedName>
</protein>
<organism evidence="11 12">
    <name type="scientific">Metabacillus sediminis</name>
    <dbReference type="NCBI Taxonomy" id="3117746"/>
    <lineage>
        <taxon>Bacteria</taxon>
        <taxon>Bacillati</taxon>
        <taxon>Bacillota</taxon>
        <taxon>Bacilli</taxon>
        <taxon>Bacillales</taxon>
        <taxon>Bacillaceae</taxon>
        <taxon>Metabacillus</taxon>
    </lineage>
</organism>
<evidence type="ECO:0000256" key="4">
    <source>
        <dbReference type="ARBA" id="ARBA00022679"/>
    </source>
</evidence>
<dbReference type="PANTHER" id="PTHR42878:SF7">
    <property type="entry name" value="SENSOR HISTIDINE KINASE GLRK"/>
    <property type="match status" value="1"/>
</dbReference>
<dbReference type="InterPro" id="IPR003594">
    <property type="entry name" value="HATPase_dom"/>
</dbReference>
<dbReference type="SMART" id="SM00387">
    <property type="entry name" value="HATPase_c"/>
    <property type="match status" value="1"/>
</dbReference>
<keyword evidence="7 11" id="KW-0067">ATP-binding</keyword>
<evidence type="ECO:0000256" key="7">
    <source>
        <dbReference type="ARBA" id="ARBA00022840"/>
    </source>
</evidence>
<sequence length="368" mass="41982">MEMQLMSNKYEKIPFSYFMVDRRLNILSVSKRTLSEFDETGNFIDIVGIGSKKKAASFILDTPSISKIELNLKTKNKPLCLFDIYIQYENKDTIHIFCVNKEESLEPVYQAMKNLEADLLNANMSLMEKNTQLEKSLKEMKEIAVQNHHLRSFKEIAASISTDLTSPLTSIKGFFNQVKPHMVDPGEKNLTFEGLNRANDDLYEYLFDERPPIMSKRKVLLSQLLDDAAMTSKREALHFGCEVHYQANLKNPVLFVDNKKIKQVILNIVRNAMESFLTMEDCEGKIEIFTNLTSDSIEIIIEDNGCGIEHEIQEKLFIPFSTTKKAGKGLGLAVSMEILKNHEGKIKIDSQNGEGTRVTVVLPYTEIY</sequence>
<feature type="domain" description="Histidine kinase" evidence="10">
    <location>
        <begin position="159"/>
        <end position="366"/>
    </location>
</feature>
<evidence type="ECO:0000256" key="3">
    <source>
        <dbReference type="ARBA" id="ARBA00012438"/>
    </source>
</evidence>
<name>A0ABZ2NJ23_9BACI</name>
<keyword evidence="5" id="KW-0547">Nucleotide-binding</keyword>
<dbReference type="InterPro" id="IPR004358">
    <property type="entry name" value="Sig_transdc_His_kin-like_C"/>
</dbReference>
<dbReference type="PROSITE" id="PS50109">
    <property type="entry name" value="HIS_KIN"/>
    <property type="match status" value="1"/>
</dbReference>
<evidence type="ECO:0000259" key="10">
    <source>
        <dbReference type="PROSITE" id="PS50109"/>
    </source>
</evidence>
<evidence type="ECO:0000256" key="6">
    <source>
        <dbReference type="ARBA" id="ARBA00022777"/>
    </source>
</evidence>
<evidence type="ECO:0000256" key="2">
    <source>
        <dbReference type="ARBA" id="ARBA00004370"/>
    </source>
</evidence>
<accession>A0ABZ2NJ23</accession>
<comment type="subcellular location">
    <subcellularLocation>
        <location evidence="2">Membrane</location>
    </subcellularLocation>
</comment>
<feature type="coiled-coil region" evidence="9">
    <location>
        <begin position="112"/>
        <end position="143"/>
    </location>
</feature>
<dbReference type="SUPFAM" id="SSF55874">
    <property type="entry name" value="ATPase domain of HSP90 chaperone/DNA topoisomerase II/histidine kinase"/>
    <property type="match status" value="1"/>
</dbReference>
<dbReference type="InterPro" id="IPR050351">
    <property type="entry name" value="BphY/WalK/GraS-like"/>
</dbReference>
<dbReference type="EMBL" id="CP147407">
    <property type="protein sequence ID" value="WXB97811.1"/>
    <property type="molecule type" value="Genomic_DNA"/>
</dbReference>
<gene>
    <name evidence="11" type="ORF">WCV65_04855</name>
</gene>
<keyword evidence="4" id="KW-0808">Transferase</keyword>
<dbReference type="Gene3D" id="3.30.565.10">
    <property type="entry name" value="Histidine kinase-like ATPase, C-terminal domain"/>
    <property type="match status" value="1"/>
</dbReference>
<dbReference type="PRINTS" id="PR00344">
    <property type="entry name" value="BCTRLSENSOR"/>
</dbReference>
<dbReference type="InterPro" id="IPR005467">
    <property type="entry name" value="His_kinase_dom"/>
</dbReference>
<evidence type="ECO:0000256" key="9">
    <source>
        <dbReference type="SAM" id="Coils"/>
    </source>
</evidence>
<keyword evidence="6" id="KW-0418">Kinase</keyword>
<evidence type="ECO:0000256" key="5">
    <source>
        <dbReference type="ARBA" id="ARBA00022741"/>
    </source>
</evidence>
<dbReference type="Proteomes" id="UP001377337">
    <property type="component" value="Chromosome"/>
</dbReference>
<keyword evidence="12" id="KW-1185">Reference proteome</keyword>
<dbReference type="GO" id="GO:0005524">
    <property type="term" value="F:ATP binding"/>
    <property type="evidence" value="ECO:0007669"/>
    <property type="project" value="UniProtKB-KW"/>
</dbReference>
<keyword evidence="9" id="KW-0175">Coiled coil</keyword>
<dbReference type="EC" id="2.7.13.3" evidence="3"/>
<dbReference type="Pfam" id="PF02518">
    <property type="entry name" value="HATPase_c"/>
    <property type="match status" value="1"/>
</dbReference>
<dbReference type="RefSeq" id="WP_338780490.1">
    <property type="nucleotide sequence ID" value="NZ_CP147407.1"/>
</dbReference>
<keyword evidence="8" id="KW-0902">Two-component regulatory system</keyword>
<evidence type="ECO:0000256" key="8">
    <source>
        <dbReference type="ARBA" id="ARBA00023012"/>
    </source>
</evidence>
<evidence type="ECO:0000256" key="1">
    <source>
        <dbReference type="ARBA" id="ARBA00000085"/>
    </source>
</evidence>
<dbReference type="PANTHER" id="PTHR42878">
    <property type="entry name" value="TWO-COMPONENT HISTIDINE KINASE"/>
    <property type="match status" value="1"/>
</dbReference>
<proteinExistence type="predicted"/>
<dbReference type="InterPro" id="IPR036890">
    <property type="entry name" value="HATPase_C_sf"/>
</dbReference>
<reference evidence="11 12" key="1">
    <citation type="submission" date="2024-02" db="EMBL/GenBank/DDBJ databases">
        <title>Seven novel Bacillus-like species.</title>
        <authorList>
            <person name="Liu G."/>
        </authorList>
    </citation>
    <scope>NUCLEOTIDE SEQUENCE [LARGE SCALE GENOMIC DNA]</scope>
    <source>
        <strain evidence="11 12">FJAT-52054</strain>
    </source>
</reference>
<evidence type="ECO:0000313" key="12">
    <source>
        <dbReference type="Proteomes" id="UP001377337"/>
    </source>
</evidence>
<comment type="catalytic activity">
    <reaction evidence="1">
        <text>ATP + protein L-histidine = ADP + protein N-phospho-L-histidine.</text>
        <dbReference type="EC" id="2.7.13.3"/>
    </reaction>
</comment>